<keyword evidence="3" id="KW-1185">Reference proteome</keyword>
<comment type="caution">
    <text evidence="2">The sequence shown here is derived from an EMBL/GenBank/DDBJ whole genome shotgun (WGS) entry which is preliminary data.</text>
</comment>
<evidence type="ECO:0000256" key="1">
    <source>
        <dbReference type="SAM" id="SignalP"/>
    </source>
</evidence>
<proteinExistence type="predicted"/>
<protein>
    <recommendedName>
        <fullName evidence="4">Lipoprotein</fullName>
    </recommendedName>
</protein>
<feature type="chain" id="PRO_5046512304" description="Lipoprotein" evidence="1">
    <location>
        <begin position="28"/>
        <end position="204"/>
    </location>
</feature>
<dbReference type="PROSITE" id="PS51257">
    <property type="entry name" value="PROKAR_LIPOPROTEIN"/>
    <property type="match status" value="1"/>
</dbReference>
<accession>A0ABU6PZW2</accession>
<dbReference type="EMBL" id="JARTLD010000066">
    <property type="protein sequence ID" value="MED5020430.1"/>
    <property type="molecule type" value="Genomic_DNA"/>
</dbReference>
<name>A0ABU6PZW2_9BACL</name>
<sequence>MKTGLKLLIVCSVLIMLLGGCSSRPEADTLAVIQAQKGSEYAEMFNALSLGNIFDYNLSLPHADKTWVEVWVEGYKKGKKMQESPLISLSYGFAPSKTSAGALGWGIVKEGGAQKSMILYAPGVSTGLNSVPDVIDKNLSSMMGSVIGDQKLELKAGESAILAVWRQNESGGYHTYGPEQLEEMLQTDTVTLVLKIKVDTKNPK</sequence>
<gene>
    <name evidence="2" type="ORF">P9847_24480</name>
</gene>
<evidence type="ECO:0000313" key="2">
    <source>
        <dbReference type="EMBL" id="MED5020430.1"/>
    </source>
</evidence>
<feature type="signal peptide" evidence="1">
    <location>
        <begin position="1"/>
        <end position="27"/>
    </location>
</feature>
<dbReference type="Proteomes" id="UP001343257">
    <property type="component" value="Unassembled WGS sequence"/>
</dbReference>
<evidence type="ECO:0008006" key="4">
    <source>
        <dbReference type="Google" id="ProtNLM"/>
    </source>
</evidence>
<evidence type="ECO:0000313" key="3">
    <source>
        <dbReference type="Proteomes" id="UP001343257"/>
    </source>
</evidence>
<keyword evidence="1" id="KW-0732">Signal</keyword>
<reference evidence="2 3" key="1">
    <citation type="submission" date="2023-03" db="EMBL/GenBank/DDBJ databases">
        <title>Bacillus Genome Sequencing.</title>
        <authorList>
            <person name="Dunlap C."/>
        </authorList>
    </citation>
    <scope>NUCLEOTIDE SEQUENCE [LARGE SCALE GENOMIC DNA]</scope>
    <source>
        <strain evidence="2 3">NRS-52</strain>
    </source>
</reference>
<dbReference type="RefSeq" id="WP_328281819.1">
    <property type="nucleotide sequence ID" value="NZ_JARTLD010000066.1"/>
</dbReference>
<organism evidence="2 3">
    <name type="scientific">Paenibacillus chibensis</name>
    <dbReference type="NCBI Taxonomy" id="59846"/>
    <lineage>
        <taxon>Bacteria</taxon>
        <taxon>Bacillati</taxon>
        <taxon>Bacillota</taxon>
        <taxon>Bacilli</taxon>
        <taxon>Bacillales</taxon>
        <taxon>Paenibacillaceae</taxon>
        <taxon>Paenibacillus</taxon>
    </lineage>
</organism>